<comment type="caution">
    <text evidence="1">The sequence shown here is derived from an EMBL/GenBank/DDBJ whole genome shotgun (WGS) entry which is preliminary data.</text>
</comment>
<dbReference type="AlphaFoldDB" id="A0A9R1W023"/>
<keyword evidence="2" id="KW-1185">Reference proteome</keyword>
<dbReference type="Proteomes" id="UP000235145">
    <property type="component" value="Unassembled WGS sequence"/>
</dbReference>
<proteinExistence type="predicted"/>
<evidence type="ECO:0000313" key="2">
    <source>
        <dbReference type="Proteomes" id="UP000235145"/>
    </source>
</evidence>
<dbReference type="SUPFAM" id="SSF56042">
    <property type="entry name" value="PurM C-terminal domain-like"/>
    <property type="match status" value="1"/>
</dbReference>
<evidence type="ECO:0000313" key="1">
    <source>
        <dbReference type="EMBL" id="KAJ0217252.1"/>
    </source>
</evidence>
<reference evidence="1 2" key="1">
    <citation type="journal article" date="2017" name="Nat. Commun.">
        <title>Genome assembly with in vitro proximity ligation data and whole-genome triplication in lettuce.</title>
        <authorList>
            <person name="Reyes-Chin-Wo S."/>
            <person name="Wang Z."/>
            <person name="Yang X."/>
            <person name="Kozik A."/>
            <person name="Arikit S."/>
            <person name="Song C."/>
            <person name="Xia L."/>
            <person name="Froenicke L."/>
            <person name="Lavelle D.O."/>
            <person name="Truco M.J."/>
            <person name="Xia R."/>
            <person name="Zhu S."/>
            <person name="Xu C."/>
            <person name="Xu H."/>
            <person name="Xu X."/>
            <person name="Cox K."/>
            <person name="Korf I."/>
            <person name="Meyers B.C."/>
            <person name="Michelmore R.W."/>
        </authorList>
    </citation>
    <scope>NUCLEOTIDE SEQUENCE [LARGE SCALE GENOMIC DNA]</scope>
    <source>
        <strain evidence="2">cv. Salinas</strain>
        <tissue evidence="1">Seedlings</tissue>
    </source>
</reference>
<dbReference type="InterPro" id="IPR036676">
    <property type="entry name" value="PurM-like_C_sf"/>
</dbReference>
<gene>
    <name evidence="1" type="ORF">LSAT_V11C300134530</name>
</gene>
<dbReference type="Gene3D" id="3.90.650.10">
    <property type="entry name" value="PurM-like C-terminal domain"/>
    <property type="match status" value="1"/>
</dbReference>
<name>A0A9R1W023_LACSA</name>
<accession>A0A9R1W023</accession>
<dbReference type="EMBL" id="NBSK02000003">
    <property type="protein sequence ID" value="KAJ0217252.1"/>
    <property type="molecule type" value="Genomic_DNA"/>
</dbReference>
<protein>
    <submittedName>
        <fullName evidence="1">Uncharacterized protein</fullName>
    </submittedName>
</protein>
<sequence length="197" mass="22375">MGDVGTLCMVIAQQALLAMVIWVKNLIPDIYYLVGEILLDSMLQIPKGFLGRSFRGKTFTKRLPHVKYDADTFRLCLPYNWCNDFCGFLIRVVTLFGHLKIDVIMKQEPDDEDFGFEIWQDSNESPEPDYGGGWLFVFSNDVSGFAPFLAGGIEDGEMKRNFNMGTGMVLVFSKEVSERVVKEGEMVYRIGEVFSVH</sequence>
<organism evidence="1 2">
    <name type="scientific">Lactuca sativa</name>
    <name type="common">Garden lettuce</name>
    <dbReference type="NCBI Taxonomy" id="4236"/>
    <lineage>
        <taxon>Eukaryota</taxon>
        <taxon>Viridiplantae</taxon>
        <taxon>Streptophyta</taxon>
        <taxon>Embryophyta</taxon>
        <taxon>Tracheophyta</taxon>
        <taxon>Spermatophyta</taxon>
        <taxon>Magnoliopsida</taxon>
        <taxon>eudicotyledons</taxon>
        <taxon>Gunneridae</taxon>
        <taxon>Pentapetalae</taxon>
        <taxon>asterids</taxon>
        <taxon>campanulids</taxon>
        <taxon>Asterales</taxon>
        <taxon>Asteraceae</taxon>
        <taxon>Cichorioideae</taxon>
        <taxon>Cichorieae</taxon>
        <taxon>Lactucinae</taxon>
        <taxon>Lactuca</taxon>
    </lineage>
</organism>